<organism evidence="1 2">
    <name type="scientific">Methanococcoides vulcani</name>
    <dbReference type="NCBI Taxonomy" id="1353158"/>
    <lineage>
        <taxon>Archaea</taxon>
        <taxon>Methanobacteriati</taxon>
        <taxon>Methanobacteriota</taxon>
        <taxon>Stenosarchaea group</taxon>
        <taxon>Methanomicrobia</taxon>
        <taxon>Methanosarcinales</taxon>
        <taxon>Methanosarcinaceae</taxon>
        <taxon>Methanococcoides</taxon>
    </lineage>
</organism>
<evidence type="ECO:0000313" key="2">
    <source>
        <dbReference type="Proteomes" id="UP000243338"/>
    </source>
</evidence>
<sequence length="225" mass="26386">MSDFELPKRPDRSLKLYEPDGKWEDKWRQAGYVYNGGKGGTVNLWNAYSIGYLEASKKLIEVAKRDDFTYDTFGYPIFYLFYHYLELRMKDIIINGRALINENTGYPNIHDLNQLWNECKSILKKMEGWEKYSELPDDIKKDYQTMDHFIKEIAKDGKAQSFRYPVDKKGNEFLSDNSIRVFNISSFSSVVDWLSLMLEGISTGIDESLSAKYEYEAEYAGEDYY</sequence>
<dbReference type="EMBL" id="FOHQ01000006">
    <property type="protein sequence ID" value="SET02364.1"/>
    <property type="molecule type" value="Genomic_DNA"/>
</dbReference>
<evidence type="ECO:0008006" key="3">
    <source>
        <dbReference type="Google" id="ProtNLM"/>
    </source>
</evidence>
<accession>A0A1I0B6G2</accession>
<protein>
    <recommendedName>
        <fullName evidence="3">HEPN domain-containing protein</fullName>
    </recommendedName>
</protein>
<proteinExistence type="predicted"/>
<dbReference type="Proteomes" id="UP000243338">
    <property type="component" value="Unassembled WGS sequence"/>
</dbReference>
<dbReference type="AlphaFoldDB" id="A0A1I0B6G2"/>
<gene>
    <name evidence="1" type="ORF">SAMN04488587_2002</name>
</gene>
<evidence type="ECO:0000313" key="1">
    <source>
        <dbReference type="EMBL" id="SET02364.1"/>
    </source>
</evidence>
<keyword evidence="2" id="KW-1185">Reference proteome</keyword>
<name>A0A1I0B6G2_9EURY</name>
<dbReference type="STRING" id="1353158.SAMN04488587_2002"/>
<dbReference type="RefSeq" id="WP_091690452.1">
    <property type="nucleotide sequence ID" value="NZ_CAAGSJ010000007.1"/>
</dbReference>
<reference evidence="2" key="1">
    <citation type="submission" date="2016-10" db="EMBL/GenBank/DDBJ databases">
        <authorList>
            <person name="Varghese N."/>
            <person name="Submissions S."/>
        </authorList>
    </citation>
    <scope>NUCLEOTIDE SEQUENCE [LARGE SCALE GENOMIC DNA]</scope>
    <source>
        <strain evidence="2">SLH 33</strain>
    </source>
</reference>